<comment type="similarity">
    <text evidence="1">Belongs to the aldo/keto reductase family.</text>
</comment>
<dbReference type="InterPro" id="IPR018170">
    <property type="entry name" value="Aldo/ket_reductase_CS"/>
</dbReference>
<dbReference type="InterPro" id="IPR023210">
    <property type="entry name" value="NADP_OxRdtase_dom"/>
</dbReference>
<dbReference type="EC" id="1.1.1.358" evidence="6"/>
<dbReference type="InterPro" id="IPR036812">
    <property type="entry name" value="NAD(P)_OxRdtase_dom_sf"/>
</dbReference>
<reference evidence="10" key="2">
    <citation type="submission" date="2021-01" db="EMBL/GenBank/DDBJ databases">
        <authorList>
            <person name="Schikora-Tamarit M.A."/>
        </authorList>
    </citation>
    <scope>NUCLEOTIDE SEQUENCE</scope>
    <source>
        <strain evidence="10">NCAIM Y.01608</strain>
    </source>
</reference>
<dbReference type="Gene3D" id="3.20.20.100">
    <property type="entry name" value="NADP-dependent oxidoreductase domain"/>
    <property type="match status" value="1"/>
</dbReference>
<dbReference type="OrthoDB" id="416253at2759"/>
<evidence type="ECO:0000256" key="3">
    <source>
        <dbReference type="ARBA" id="ARBA00023002"/>
    </source>
</evidence>
<dbReference type="RefSeq" id="XP_018213246.1">
    <property type="nucleotide sequence ID" value="XM_018356491.1"/>
</dbReference>
<proteinExistence type="inferred from homology"/>
<dbReference type="InterPro" id="IPR020471">
    <property type="entry name" value="AKR"/>
</dbReference>
<name>A0A1B7SQ10_9ASCO</name>
<evidence type="ECO:0000256" key="5">
    <source>
        <dbReference type="ARBA" id="ARBA00051098"/>
    </source>
</evidence>
<accession>A0A1B7SQ10</accession>
<dbReference type="Proteomes" id="UP000788993">
    <property type="component" value="Unassembled WGS sequence"/>
</dbReference>
<evidence type="ECO:0000313" key="11">
    <source>
        <dbReference type="Proteomes" id="UP000788993"/>
    </source>
</evidence>
<evidence type="ECO:0000256" key="2">
    <source>
        <dbReference type="ARBA" id="ARBA00022857"/>
    </source>
</evidence>
<comment type="catalytic activity">
    <reaction evidence="5">
        <text>isatin + NADPH + H(+) = 3-hydroxyindolin-2-one + NADP(+)</text>
        <dbReference type="Rhea" id="RHEA:68608"/>
        <dbReference type="ChEBI" id="CHEBI:15378"/>
        <dbReference type="ChEBI" id="CHEBI:27539"/>
        <dbReference type="ChEBI" id="CHEBI:28536"/>
        <dbReference type="ChEBI" id="CHEBI:57783"/>
        <dbReference type="ChEBI" id="CHEBI:58349"/>
    </reaction>
</comment>
<dbReference type="GO" id="GO:0047011">
    <property type="term" value="F:2-dehydropantolactone reductase (A-specific) activity"/>
    <property type="evidence" value="ECO:0007669"/>
    <property type="project" value="UniProtKB-ARBA"/>
</dbReference>
<dbReference type="PANTHER" id="PTHR43827:SF3">
    <property type="entry name" value="NADP-DEPENDENT OXIDOREDUCTASE DOMAIN-CONTAINING PROTEIN"/>
    <property type="match status" value="1"/>
</dbReference>
<dbReference type="PROSITE" id="PS51257">
    <property type="entry name" value="PROKAR_LIPOPROTEIN"/>
    <property type="match status" value="1"/>
</dbReference>
<organism evidence="10 11">
    <name type="scientific">Ogataea polymorpha</name>
    <dbReference type="NCBI Taxonomy" id="460523"/>
    <lineage>
        <taxon>Eukaryota</taxon>
        <taxon>Fungi</taxon>
        <taxon>Dikarya</taxon>
        <taxon>Ascomycota</taxon>
        <taxon>Saccharomycotina</taxon>
        <taxon>Pichiomycetes</taxon>
        <taxon>Pichiales</taxon>
        <taxon>Pichiaceae</taxon>
        <taxon>Ogataea</taxon>
    </lineage>
</organism>
<dbReference type="PANTHER" id="PTHR43827">
    <property type="entry name" value="2,5-DIKETO-D-GLUCONIC ACID REDUCTASE"/>
    <property type="match status" value="1"/>
</dbReference>
<dbReference type="PROSITE" id="PS00063">
    <property type="entry name" value="ALDOKETO_REDUCTASE_3"/>
    <property type="match status" value="1"/>
</dbReference>
<evidence type="ECO:0000256" key="4">
    <source>
        <dbReference type="ARBA" id="ARBA00050878"/>
    </source>
</evidence>
<evidence type="ECO:0000256" key="6">
    <source>
        <dbReference type="ARBA" id="ARBA00066965"/>
    </source>
</evidence>
<dbReference type="Pfam" id="PF00248">
    <property type="entry name" value="Aldo_ket_red"/>
    <property type="match status" value="1"/>
</dbReference>
<evidence type="ECO:0000256" key="1">
    <source>
        <dbReference type="ARBA" id="ARBA00007905"/>
    </source>
</evidence>
<dbReference type="PROSITE" id="PS00798">
    <property type="entry name" value="ALDOKETO_REDUCTASE_1"/>
    <property type="match status" value="1"/>
</dbReference>
<dbReference type="AlphaFoldDB" id="A0A1B7SQ10"/>
<dbReference type="PRINTS" id="PR00069">
    <property type="entry name" value="ALDKETRDTASE"/>
</dbReference>
<keyword evidence="2" id="KW-0521">NADP</keyword>
<dbReference type="FunFam" id="3.20.20.100:FF:000002">
    <property type="entry name" value="2,5-diketo-D-gluconic acid reductase A"/>
    <property type="match status" value="1"/>
</dbReference>
<dbReference type="EMBL" id="JAEUBD010000013">
    <property type="protein sequence ID" value="KAH3678783.1"/>
    <property type="molecule type" value="Genomic_DNA"/>
</dbReference>
<feature type="domain" description="NADP-dependent oxidoreductase" evidence="9">
    <location>
        <begin position="25"/>
        <end position="288"/>
    </location>
</feature>
<evidence type="ECO:0000256" key="7">
    <source>
        <dbReference type="ARBA" id="ARBA00079693"/>
    </source>
</evidence>
<comment type="catalytic activity">
    <reaction evidence="4">
        <text>(R)-pantolactone + NADP(+) = 2-dehydropantolactone + NADPH + H(+)</text>
        <dbReference type="Rhea" id="RHEA:18981"/>
        <dbReference type="ChEBI" id="CHEBI:15378"/>
        <dbReference type="ChEBI" id="CHEBI:16719"/>
        <dbReference type="ChEBI" id="CHEBI:18395"/>
        <dbReference type="ChEBI" id="CHEBI:57783"/>
        <dbReference type="ChEBI" id="CHEBI:58349"/>
        <dbReference type="EC" id="1.1.1.358"/>
    </reaction>
</comment>
<keyword evidence="11" id="KW-1185">Reference proteome</keyword>
<dbReference type="SUPFAM" id="SSF51430">
    <property type="entry name" value="NAD(P)-linked oxidoreductase"/>
    <property type="match status" value="1"/>
</dbReference>
<protein>
    <recommendedName>
        <fullName evidence="7">2-dehydropantolactone reductase</fullName>
        <ecNumber evidence="6">1.1.1.358</ecNumber>
    </recommendedName>
    <alternativeName>
        <fullName evidence="7">2-dehydropantolactone reductase</fullName>
    </alternativeName>
    <alternativeName>
        <fullName evidence="8">Ketopantoyl-lactone reductase</fullName>
    </alternativeName>
</protein>
<evidence type="ECO:0000256" key="8">
    <source>
        <dbReference type="ARBA" id="ARBA00081322"/>
    </source>
</evidence>
<evidence type="ECO:0000259" key="9">
    <source>
        <dbReference type="Pfam" id="PF00248"/>
    </source>
</evidence>
<keyword evidence="3" id="KW-0560">Oxidoreductase</keyword>
<dbReference type="GO" id="GO:0042180">
    <property type="term" value="P:ketone metabolic process"/>
    <property type="evidence" value="ECO:0007669"/>
    <property type="project" value="UniProtKB-ARBA"/>
</dbReference>
<gene>
    <name evidence="10" type="ORF">OGATHE_000052</name>
</gene>
<evidence type="ECO:0000313" key="10">
    <source>
        <dbReference type="EMBL" id="KAH3678783.1"/>
    </source>
</evidence>
<reference evidence="10" key="1">
    <citation type="journal article" date="2021" name="Open Biol.">
        <title>Shared evolutionary footprints suggest mitochondrial oxidative damage underlies multiple complex I losses in fungi.</title>
        <authorList>
            <person name="Schikora-Tamarit M.A."/>
            <person name="Marcet-Houben M."/>
            <person name="Nosek J."/>
            <person name="Gabaldon T."/>
        </authorList>
    </citation>
    <scope>NUCLEOTIDE SEQUENCE</scope>
    <source>
        <strain evidence="10">NCAIM Y.01608</strain>
    </source>
</reference>
<sequence length="312" mass="34764">MASICTKTQKLNTGASIPSVALGCWQSSPEDTYTSVLAALKAGYRHIDTAHVYQNEADVGRAIKDSGVPRESLFITTKLWNTNHRDPLAALNGSLERLGMDYVDLYLVHWPVPFVKPSPDAEEQWFPKDPNNPEKFHNDKDWDFIKTWELVQQLPKDKARAVGVSNMSKTNLEKLLAAPTTKVIPAANQVEMHPFYPRHQLLEYCKEKGIVVEAYSPLGSAGSPLLKDEDIIALADKKGISPACLLISWALHRDTVVLPKSVTPSRIEANIKVVDLDDETADALSALYKTKGKRILNVDWGVPVYNDEEDNF</sequence>
<dbReference type="PIRSF" id="PIRSF000097">
    <property type="entry name" value="AKR"/>
    <property type="match status" value="1"/>
</dbReference>
<comment type="caution">
    <text evidence="10">The sequence shown here is derived from an EMBL/GenBank/DDBJ whole genome shotgun (WGS) entry which is preliminary data.</text>
</comment>